<feature type="compositionally biased region" description="Acidic residues" evidence="1">
    <location>
        <begin position="175"/>
        <end position="190"/>
    </location>
</feature>
<proteinExistence type="predicted"/>
<organism evidence="3 4">
    <name type="scientific">Nannochloropsis salina CCMP1776</name>
    <dbReference type="NCBI Taxonomy" id="1027361"/>
    <lineage>
        <taxon>Eukaryota</taxon>
        <taxon>Sar</taxon>
        <taxon>Stramenopiles</taxon>
        <taxon>Ochrophyta</taxon>
        <taxon>Eustigmatophyceae</taxon>
        <taxon>Eustigmatales</taxon>
        <taxon>Monodopsidaceae</taxon>
        <taxon>Microchloropsis</taxon>
        <taxon>Microchloropsis salina</taxon>
    </lineage>
</organism>
<feature type="region of interest" description="Disordered" evidence="1">
    <location>
        <begin position="22"/>
        <end position="193"/>
    </location>
</feature>
<feature type="compositionally biased region" description="Basic and acidic residues" evidence="1">
    <location>
        <begin position="262"/>
        <end position="271"/>
    </location>
</feature>
<dbReference type="EMBL" id="SDOX01000011">
    <property type="protein sequence ID" value="TFJ85609.1"/>
    <property type="molecule type" value="Genomic_DNA"/>
</dbReference>
<dbReference type="AlphaFoldDB" id="A0A4D9DAP2"/>
<comment type="caution">
    <text evidence="3">The sequence shown here is derived from an EMBL/GenBank/DDBJ whole genome shotgun (WGS) entry which is preliminary data.</text>
</comment>
<dbReference type="InterPro" id="IPR033194">
    <property type="entry name" value="MFAP1"/>
</dbReference>
<evidence type="ECO:0000256" key="1">
    <source>
        <dbReference type="SAM" id="MobiDB-lite"/>
    </source>
</evidence>
<feature type="compositionally biased region" description="Low complexity" evidence="1">
    <location>
        <begin position="67"/>
        <end position="81"/>
    </location>
</feature>
<feature type="compositionally biased region" description="Basic and acidic residues" evidence="1">
    <location>
        <begin position="82"/>
        <end position="93"/>
    </location>
</feature>
<feature type="domain" description="Micro-fibrillar-associated protein 1 C-terminal" evidence="2">
    <location>
        <begin position="242"/>
        <end position="472"/>
    </location>
</feature>
<feature type="compositionally biased region" description="Basic and acidic residues" evidence="1">
    <location>
        <begin position="279"/>
        <end position="308"/>
    </location>
</feature>
<feature type="region of interest" description="Disordered" evidence="1">
    <location>
        <begin position="356"/>
        <end position="381"/>
    </location>
</feature>
<feature type="compositionally biased region" description="Basic and acidic residues" evidence="1">
    <location>
        <begin position="146"/>
        <end position="156"/>
    </location>
</feature>
<feature type="compositionally biased region" description="Acidic residues" evidence="1">
    <location>
        <begin position="219"/>
        <end position="246"/>
    </location>
</feature>
<keyword evidence="4" id="KW-1185">Reference proteome</keyword>
<feature type="compositionally biased region" description="Acidic residues" evidence="1">
    <location>
        <begin position="326"/>
        <end position="336"/>
    </location>
</feature>
<accession>A0A4D9DAP2</accession>
<dbReference type="Pfam" id="PF06991">
    <property type="entry name" value="MFAP1"/>
    <property type="match status" value="1"/>
</dbReference>
<dbReference type="PANTHER" id="PTHR15327">
    <property type="entry name" value="MICROFIBRIL-ASSOCIATED PROTEIN"/>
    <property type="match status" value="1"/>
</dbReference>
<reference evidence="3 4" key="1">
    <citation type="submission" date="2019-01" db="EMBL/GenBank/DDBJ databases">
        <title>Nuclear Genome Assembly of the Microalgal Biofuel strain Nannochloropsis salina CCMP1776.</title>
        <authorList>
            <person name="Hovde B."/>
        </authorList>
    </citation>
    <scope>NUCLEOTIDE SEQUENCE [LARGE SCALE GENOMIC DNA]</scope>
    <source>
        <strain evidence="3 4">CCMP1776</strain>
    </source>
</reference>
<dbReference type="InterPro" id="IPR009730">
    <property type="entry name" value="MFAP1_C"/>
</dbReference>
<protein>
    <recommendedName>
        <fullName evidence="2">Micro-fibrillar-associated protein 1 C-terminal domain-containing protein</fullName>
    </recommendedName>
</protein>
<dbReference type="OrthoDB" id="1111734at2759"/>
<evidence type="ECO:0000313" key="4">
    <source>
        <dbReference type="Proteomes" id="UP000355283"/>
    </source>
</evidence>
<name>A0A4D9DAP2_9STRA</name>
<evidence type="ECO:0000313" key="3">
    <source>
        <dbReference type="EMBL" id="TFJ85609.1"/>
    </source>
</evidence>
<feature type="compositionally biased region" description="Acidic residues" evidence="1">
    <location>
        <begin position="157"/>
        <end position="167"/>
    </location>
</feature>
<evidence type="ECO:0000259" key="2">
    <source>
        <dbReference type="Pfam" id="PF06991"/>
    </source>
</evidence>
<feature type="compositionally biased region" description="Basic and acidic residues" evidence="1">
    <location>
        <begin position="108"/>
        <end position="136"/>
    </location>
</feature>
<dbReference type="Proteomes" id="UP000355283">
    <property type="component" value="Unassembled WGS sequence"/>
</dbReference>
<sequence length="523" mass="59207">MFGKRDLGLALSDKVEDNVLTHTHDDTAADVGSEAARAKRDPTRKIQRLRPGEMPAWVEAEEEEEGFAGARRSSAGAARGPSRWEEAKEKRGGEGGGEEEEYVPTRPALREDRRLLRVEHAKRAGREGRGRGREVFEAEVLEEEVGGGRERGRLDGDQGEAEGEEGSGDLREGTEKEEEPVEEEEEEEEEAIARRRAAIRERLKSLRVEEEAATAAAREEEEEAEEEEEEEDSEYEEESEESEEEGAGGLFALARPVFIPKGKRELDRDREREEEEEVEKERKAAAARESRRRETRLMVAEEVRKEAEGAVGSGGAMEGYGSDAGAPDDSDRPEEDALEFENWRLRELARMKREMEARQAREKDKAEVARRRGMTEAERDAEDRRLGVGMYAKQGGKGEKAKWKFMQKYYHKGAFYMDEESVARPDDVRRRAADEATGEDKFNRAALPSVMQVKNFGRAGQTKYTHLLDQDTTRAEKHKTESVWQQMDQDKRFGMVGDAKNKFVHKLAGTGDIDQAGRRKKKG</sequence>
<feature type="region of interest" description="Disordered" evidence="1">
    <location>
        <begin position="205"/>
        <end position="336"/>
    </location>
</feature>
<gene>
    <name evidence="3" type="ORF">NSK_003118</name>
</gene>